<proteinExistence type="predicted"/>
<gene>
    <name evidence="2" type="ORF">GCM10010412_064880</name>
</gene>
<reference evidence="3" key="1">
    <citation type="journal article" date="2019" name="Int. J. Syst. Evol. Microbiol.">
        <title>The Global Catalogue of Microorganisms (GCM) 10K type strain sequencing project: providing services to taxonomists for standard genome sequencing and annotation.</title>
        <authorList>
            <consortium name="The Broad Institute Genomics Platform"/>
            <consortium name="The Broad Institute Genome Sequencing Center for Infectious Disease"/>
            <person name="Wu L."/>
            <person name="Ma J."/>
        </authorList>
    </citation>
    <scope>NUCLEOTIDE SEQUENCE [LARGE SCALE GENOMIC DNA]</scope>
    <source>
        <strain evidence="3">JCM 6835</strain>
    </source>
</reference>
<evidence type="ECO:0000313" key="2">
    <source>
        <dbReference type="EMBL" id="GAA2680599.1"/>
    </source>
</evidence>
<feature type="region of interest" description="Disordered" evidence="1">
    <location>
        <begin position="38"/>
        <end position="65"/>
    </location>
</feature>
<accession>A0ABP6F1E4</accession>
<comment type="caution">
    <text evidence="2">The sequence shown here is derived from an EMBL/GenBank/DDBJ whole genome shotgun (WGS) entry which is preliminary data.</text>
</comment>
<sequence>MWAGPYIGTFLPRLGLSPRALYLVHDRKGLDLKMNGSALLRPSAEPGGRDRERGRRAMREGHAGR</sequence>
<name>A0ABP6F1E4_9ACTN</name>
<organism evidence="2 3">
    <name type="scientific">Nonomuraea recticatena</name>
    <dbReference type="NCBI Taxonomy" id="46178"/>
    <lineage>
        <taxon>Bacteria</taxon>
        <taxon>Bacillati</taxon>
        <taxon>Actinomycetota</taxon>
        <taxon>Actinomycetes</taxon>
        <taxon>Streptosporangiales</taxon>
        <taxon>Streptosporangiaceae</taxon>
        <taxon>Nonomuraea</taxon>
    </lineage>
</organism>
<evidence type="ECO:0000313" key="3">
    <source>
        <dbReference type="Proteomes" id="UP001501666"/>
    </source>
</evidence>
<dbReference type="Proteomes" id="UP001501666">
    <property type="component" value="Unassembled WGS sequence"/>
</dbReference>
<dbReference type="EMBL" id="BAAATE010000021">
    <property type="protein sequence ID" value="GAA2680599.1"/>
    <property type="molecule type" value="Genomic_DNA"/>
</dbReference>
<protein>
    <submittedName>
        <fullName evidence="2">Uncharacterized protein</fullName>
    </submittedName>
</protein>
<feature type="compositionally biased region" description="Basic and acidic residues" evidence="1">
    <location>
        <begin position="47"/>
        <end position="65"/>
    </location>
</feature>
<keyword evidence="3" id="KW-1185">Reference proteome</keyword>
<evidence type="ECO:0000256" key="1">
    <source>
        <dbReference type="SAM" id="MobiDB-lite"/>
    </source>
</evidence>